<evidence type="ECO:0000313" key="13">
    <source>
        <dbReference type="EMBL" id="CAF0693624.1"/>
    </source>
</evidence>
<organism evidence="13 14">
    <name type="scientific">Candidatus Methylacidithermus pantelleriae</name>
    <dbReference type="NCBI Taxonomy" id="2744239"/>
    <lineage>
        <taxon>Bacteria</taxon>
        <taxon>Pseudomonadati</taxon>
        <taxon>Verrucomicrobiota</taxon>
        <taxon>Methylacidiphilae</taxon>
        <taxon>Methylacidiphilales</taxon>
        <taxon>Methylacidiphilaceae</taxon>
        <taxon>Candidatus Methylacidithermus</taxon>
    </lineage>
</organism>
<comment type="caution">
    <text evidence="13">The sequence shown here is derived from an EMBL/GenBank/DDBJ whole genome shotgun (WGS) entry which is preliminary data.</text>
</comment>
<evidence type="ECO:0000256" key="6">
    <source>
        <dbReference type="ARBA" id="ARBA00022679"/>
    </source>
</evidence>
<comment type="cofactor">
    <cofactor evidence="1">
        <name>Mg(2+)</name>
        <dbReference type="ChEBI" id="CHEBI:18420"/>
    </cofactor>
</comment>
<dbReference type="Gene3D" id="1.20.120.1780">
    <property type="entry name" value="UbiA prenyltransferase"/>
    <property type="match status" value="1"/>
</dbReference>
<dbReference type="InterPro" id="IPR000537">
    <property type="entry name" value="UbiA_prenyltransferase"/>
</dbReference>
<evidence type="ECO:0000256" key="5">
    <source>
        <dbReference type="ARBA" id="ARBA00022519"/>
    </source>
</evidence>
<comment type="similarity">
    <text evidence="3">Belongs to the UbiA prenyltransferase family.</text>
</comment>
<keyword evidence="5" id="KW-0997">Cell inner membrane</keyword>
<evidence type="ECO:0000256" key="1">
    <source>
        <dbReference type="ARBA" id="ARBA00001946"/>
    </source>
</evidence>
<feature type="transmembrane region" description="Helical" evidence="12">
    <location>
        <begin position="161"/>
        <end position="181"/>
    </location>
</feature>
<dbReference type="RefSeq" id="WP_174582928.1">
    <property type="nucleotide sequence ID" value="NZ_CAJNOB010000006.1"/>
</dbReference>
<keyword evidence="4" id="KW-1003">Cell membrane</keyword>
<evidence type="ECO:0000256" key="9">
    <source>
        <dbReference type="ARBA" id="ARBA00022989"/>
    </source>
</evidence>
<dbReference type="PANTHER" id="PTHR11048">
    <property type="entry name" value="PRENYLTRANSFERASES"/>
    <property type="match status" value="1"/>
</dbReference>
<dbReference type="Proteomes" id="UP000663859">
    <property type="component" value="Unassembled WGS sequence"/>
</dbReference>
<feature type="transmembrane region" description="Helical" evidence="12">
    <location>
        <begin position="260"/>
        <end position="282"/>
    </location>
</feature>
<dbReference type="FunFam" id="1.10.357.140:FF:000008">
    <property type="entry name" value="4-hydroxybenzoate octaprenyltransferase"/>
    <property type="match status" value="1"/>
</dbReference>
<feature type="transmembrane region" description="Helical" evidence="12">
    <location>
        <begin position="12"/>
        <end position="33"/>
    </location>
</feature>
<dbReference type="GO" id="GO:0008412">
    <property type="term" value="F:4-hydroxybenzoate polyprenyltransferase activity"/>
    <property type="evidence" value="ECO:0007669"/>
    <property type="project" value="UniProtKB-EC"/>
</dbReference>
<feature type="transmembrane region" description="Helical" evidence="12">
    <location>
        <begin position="80"/>
        <end position="98"/>
    </location>
</feature>
<evidence type="ECO:0000256" key="7">
    <source>
        <dbReference type="ARBA" id="ARBA00022688"/>
    </source>
</evidence>
<dbReference type="FunFam" id="1.20.120.1780:FF:000001">
    <property type="entry name" value="4-hydroxybenzoate octaprenyltransferase"/>
    <property type="match status" value="1"/>
</dbReference>
<evidence type="ECO:0000313" key="14">
    <source>
        <dbReference type="Proteomes" id="UP000663859"/>
    </source>
</evidence>
<protein>
    <recommendedName>
        <fullName evidence="11">4-hydroxybenzoate polyprenyltransferase</fullName>
        <ecNumber evidence="11">2.5.1.39</ecNumber>
    </recommendedName>
</protein>
<evidence type="ECO:0000256" key="4">
    <source>
        <dbReference type="ARBA" id="ARBA00022475"/>
    </source>
</evidence>
<evidence type="ECO:0000256" key="10">
    <source>
        <dbReference type="ARBA" id="ARBA00023136"/>
    </source>
</evidence>
<evidence type="ECO:0000256" key="8">
    <source>
        <dbReference type="ARBA" id="ARBA00022692"/>
    </source>
</evidence>
<dbReference type="Gene3D" id="1.10.357.140">
    <property type="entry name" value="UbiA prenyltransferase"/>
    <property type="match status" value="1"/>
</dbReference>
<dbReference type="EMBL" id="CAJNOB010000006">
    <property type="protein sequence ID" value="CAF0693624.1"/>
    <property type="molecule type" value="Genomic_DNA"/>
</dbReference>
<evidence type="ECO:0000256" key="3">
    <source>
        <dbReference type="ARBA" id="ARBA00005985"/>
    </source>
</evidence>
<gene>
    <name evidence="13" type="ORF">MPNT_140064</name>
</gene>
<feature type="transmembrane region" description="Helical" evidence="12">
    <location>
        <begin position="131"/>
        <end position="149"/>
    </location>
</feature>
<dbReference type="InterPro" id="IPR006371">
    <property type="entry name" value="Polyprenyltransferase_UbiA-li"/>
</dbReference>
<name>A0A8J2FN73_9BACT</name>
<keyword evidence="14" id="KW-1185">Reference proteome</keyword>
<keyword evidence="9 12" id="KW-1133">Transmembrane helix</keyword>
<keyword evidence="7" id="KW-0831">Ubiquinone biosynthesis</keyword>
<keyword evidence="6 13" id="KW-0808">Transferase</keyword>
<accession>A0A8J2FN73</accession>
<keyword evidence="10 12" id="KW-0472">Membrane</keyword>
<dbReference type="InterPro" id="IPR044878">
    <property type="entry name" value="UbiA_sf"/>
</dbReference>
<proteinExistence type="inferred from homology"/>
<evidence type="ECO:0000256" key="12">
    <source>
        <dbReference type="SAM" id="Phobius"/>
    </source>
</evidence>
<dbReference type="CDD" id="cd13959">
    <property type="entry name" value="PT_UbiA_COQ2"/>
    <property type="match status" value="1"/>
</dbReference>
<dbReference type="AlphaFoldDB" id="A0A8J2FN73"/>
<dbReference type="GO" id="GO:0005886">
    <property type="term" value="C:plasma membrane"/>
    <property type="evidence" value="ECO:0007669"/>
    <property type="project" value="TreeGrafter"/>
</dbReference>
<feature type="transmembrane region" description="Helical" evidence="12">
    <location>
        <begin position="104"/>
        <end position="124"/>
    </location>
</feature>
<evidence type="ECO:0000256" key="11">
    <source>
        <dbReference type="ARBA" id="ARBA00034524"/>
    </source>
</evidence>
<evidence type="ECO:0000256" key="2">
    <source>
        <dbReference type="ARBA" id="ARBA00004141"/>
    </source>
</evidence>
<dbReference type="InterPro" id="IPR039653">
    <property type="entry name" value="Prenyltransferase"/>
</dbReference>
<dbReference type="PANTHER" id="PTHR11048:SF28">
    <property type="entry name" value="4-HYDROXYBENZOATE POLYPRENYLTRANSFERASE, MITOCHONDRIAL"/>
    <property type="match status" value="1"/>
</dbReference>
<feature type="transmembrane region" description="Helical" evidence="12">
    <location>
        <begin position="227"/>
        <end position="248"/>
    </location>
</feature>
<sequence length="287" mass="31397">MIVEKIQKLLRLIKFSHTLFALPFALSSMLVASRGLPPLRTTLLILLAMVGARTAAMAFNRYADWDYDRVNPRTKERAELATRTETLILCGAGLAIFFAASAALNRVCLLLAPLAACIFLGYSLTKRFTPFSHAFLGLALALAPLGAWAAVRQELASPIPYLLALAVFFWTFGFDLVYATLDVSVDQKLGLYSFPACFGVRPSLVVAIVLHGLAWIAWSAFGMAAHLSWPYFTALLAVSFALAYEHLLCSSGDPVRVQHAFFHVNSAVSLLLFAGVALSLAIENWPW</sequence>
<comment type="subcellular location">
    <subcellularLocation>
        <location evidence="2">Membrane</location>
        <topology evidence="2">Multi-pass membrane protein</topology>
    </subcellularLocation>
</comment>
<dbReference type="Pfam" id="PF01040">
    <property type="entry name" value="UbiA"/>
    <property type="match status" value="1"/>
</dbReference>
<dbReference type="EC" id="2.5.1.39" evidence="11"/>
<keyword evidence="8 12" id="KW-0812">Transmembrane</keyword>
<dbReference type="NCBIfam" id="TIGR01475">
    <property type="entry name" value="ubiA_other"/>
    <property type="match status" value="1"/>
</dbReference>
<reference evidence="13" key="1">
    <citation type="submission" date="2021-02" db="EMBL/GenBank/DDBJ databases">
        <authorList>
            <person name="Cremers G."/>
            <person name="Picone N."/>
        </authorList>
    </citation>
    <scope>NUCLEOTIDE SEQUENCE</scope>
    <source>
        <strain evidence="13">PQ17</strain>
    </source>
</reference>
<feature type="transmembrane region" description="Helical" evidence="12">
    <location>
        <begin position="39"/>
        <end position="59"/>
    </location>
</feature>
<dbReference type="GO" id="GO:0006744">
    <property type="term" value="P:ubiquinone biosynthetic process"/>
    <property type="evidence" value="ECO:0007669"/>
    <property type="project" value="UniProtKB-KW"/>
</dbReference>
<feature type="transmembrane region" description="Helical" evidence="12">
    <location>
        <begin position="202"/>
        <end position="221"/>
    </location>
</feature>